<keyword evidence="3" id="KW-0926">Vacuole</keyword>
<name>A0A2T9YDX2_9FUNG</name>
<dbReference type="PANTHER" id="PTHR13027:SF7">
    <property type="entry name" value="VACUOLAR FUSION PROTEIN MON1 HOMOLOG"/>
    <property type="match status" value="1"/>
</dbReference>
<comment type="function">
    <text evidence="3">Required for multiple vacuole delivery pathways including the cytoplasm to vacuole transport (Cvt), autophagy, pexophagy and endocytosis.</text>
</comment>
<keyword evidence="7" id="KW-1185">Reference proteome</keyword>
<gene>
    <name evidence="6" type="ORF">BB561_004825</name>
</gene>
<evidence type="ECO:0000256" key="1">
    <source>
        <dbReference type="ARBA" id="ARBA00004380"/>
    </source>
</evidence>
<accession>A0A2T9YDX2</accession>
<keyword evidence="3" id="KW-0472">Membrane</keyword>
<dbReference type="Pfam" id="PF19037">
    <property type="entry name" value="Fuz_longin_2"/>
    <property type="match status" value="1"/>
</dbReference>
<evidence type="ECO:0000256" key="3">
    <source>
        <dbReference type="RuleBase" id="RU367048"/>
    </source>
</evidence>
<evidence type="ECO:0000259" key="4">
    <source>
        <dbReference type="Pfam" id="PF19037"/>
    </source>
</evidence>
<protein>
    <recommendedName>
        <fullName evidence="2 3">Vacuolar fusion protein MON1</fullName>
    </recommendedName>
</protein>
<dbReference type="AlphaFoldDB" id="A0A2T9YDX2"/>
<dbReference type="InterPro" id="IPR043970">
    <property type="entry name" value="FUZ/MON1/HPS1_longin_3"/>
</dbReference>
<dbReference type="Pfam" id="PF19038">
    <property type="entry name" value="Fuz_longin_3"/>
    <property type="match status" value="1"/>
</dbReference>
<comment type="subcellular location">
    <subcellularLocation>
        <location evidence="3">Endosome</location>
        <location evidence="3">Multivesicular body membrane</location>
        <topology evidence="3">Peripheral membrane protein</topology>
    </subcellularLocation>
    <subcellularLocation>
        <location evidence="1 3">Prevacuolar compartment membrane</location>
        <topology evidence="1 3">Peripheral membrane protein</topology>
    </subcellularLocation>
    <subcellularLocation>
        <location evidence="3">Vacuole membrane</location>
        <topology evidence="3">Peripheral membrane protein</topology>
    </subcellularLocation>
</comment>
<keyword evidence="3" id="KW-0967">Endosome</keyword>
<reference evidence="6 7" key="1">
    <citation type="journal article" date="2018" name="MBio">
        <title>Comparative Genomics Reveals the Core Gene Toolbox for the Fungus-Insect Symbiosis.</title>
        <authorList>
            <person name="Wang Y."/>
            <person name="Stata M."/>
            <person name="Wang W."/>
            <person name="Stajich J.E."/>
            <person name="White M.M."/>
            <person name="Moncalvo J.M."/>
        </authorList>
    </citation>
    <scope>NUCLEOTIDE SEQUENCE [LARGE SCALE GENOMIC DNA]</scope>
    <source>
        <strain evidence="6 7">SWE-8-4</strain>
    </source>
</reference>
<dbReference type="EMBL" id="MBFR01000251">
    <property type="protein sequence ID" value="PVU90533.1"/>
    <property type="molecule type" value="Genomic_DNA"/>
</dbReference>
<dbReference type="PRINTS" id="PR01546">
    <property type="entry name" value="YEAST73DUF"/>
</dbReference>
<dbReference type="InterPro" id="IPR004353">
    <property type="entry name" value="Mon1"/>
</dbReference>
<sequence length="333" mass="38493">MQNTPCFMLSSIESLPLKYSLREHFATAMTEKKPQSLLFGFVSHKLRILNLIRPKKFSLHPSDLHLLFNMAVSSSSLHTSELWSPVCFPRFNNKGFLFVYISMLLPDVFMYLVTTKQDCFYELFEHRNSIIHYLNSKNAIADLQQFLDCSDDYLLLPEKIDTLLTKWICFKSKTYVQHISFLGKHIAQKYSSKSLQSSNPLPSNIPANFESNSAHASTAPFFGSKEQKRIFKMFRYCKKQLSEDSAFNFNQNDVLPSLTSITNQNTKHSGSSKVCYFNTAFDQIVAWSTTDFEIYGSFKIESDPEQITSILNSIVKYIRRNYEFLFVSNSPTY</sequence>
<comment type="caution">
    <text evidence="6">The sequence shown here is derived from an EMBL/GenBank/DDBJ whole genome shotgun (WGS) entry which is preliminary data.</text>
</comment>
<evidence type="ECO:0000313" key="6">
    <source>
        <dbReference type="EMBL" id="PVU90533.1"/>
    </source>
</evidence>
<dbReference type="GO" id="GO:0032585">
    <property type="term" value="C:multivesicular body membrane"/>
    <property type="evidence" value="ECO:0007669"/>
    <property type="project" value="UniProtKB-SubCell"/>
</dbReference>
<dbReference type="InterPro" id="IPR043971">
    <property type="entry name" value="FUZ/MON1/HPS1_longin_2"/>
</dbReference>
<feature type="domain" description="FUZ/MON1/HPS1 second Longin" evidence="4">
    <location>
        <begin position="36"/>
        <end position="130"/>
    </location>
</feature>
<proteinExistence type="inferred from homology"/>
<evidence type="ECO:0000313" key="7">
    <source>
        <dbReference type="Proteomes" id="UP000245383"/>
    </source>
</evidence>
<dbReference type="Proteomes" id="UP000245383">
    <property type="component" value="Unassembled WGS sequence"/>
</dbReference>
<keyword evidence="3" id="KW-0813">Transport</keyword>
<dbReference type="STRING" id="133385.A0A2T9YDX2"/>
<evidence type="ECO:0000259" key="5">
    <source>
        <dbReference type="Pfam" id="PF19038"/>
    </source>
</evidence>
<comment type="similarity">
    <text evidence="3">Belongs to the MON1/SAND family.</text>
</comment>
<dbReference type="PANTHER" id="PTHR13027">
    <property type="entry name" value="SAND PROTEIN-RELATED"/>
    <property type="match status" value="1"/>
</dbReference>
<keyword evidence="3" id="KW-0072">Autophagy</keyword>
<dbReference type="GO" id="GO:0006623">
    <property type="term" value="P:protein targeting to vacuole"/>
    <property type="evidence" value="ECO:0007669"/>
    <property type="project" value="UniProtKB-UniRule"/>
</dbReference>
<keyword evidence="3" id="KW-0653">Protein transport</keyword>
<organism evidence="6 7">
    <name type="scientific">Smittium simulii</name>
    <dbReference type="NCBI Taxonomy" id="133385"/>
    <lineage>
        <taxon>Eukaryota</taxon>
        <taxon>Fungi</taxon>
        <taxon>Fungi incertae sedis</taxon>
        <taxon>Zoopagomycota</taxon>
        <taxon>Kickxellomycotina</taxon>
        <taxon>Harpellomycetes</taxon>
        <taxon>Harpellales</taxon>
        <taxon>Legeriomycetaceae</taxon>
        <taxon>Smittium</taxon>
    </lineage>
</organism>
<feature type="domain" description="FUZ/MON1/HPS1 third Longin" evidence="5">
    <location>
        <begin position="218"/>
        <end position="320"/>
    </location>
</feature>
<dbReference type="GO" id="GO:0005774">
    <property type="term" value="C:vacuolar membrane"/>
    <property type="evidence" value="ECO:0007669"/>
    <property type="project" value="UniProtKB-SubCell"/>
</dbReference>
<dbReference type="OrthoDB" id="272411at2759"/>
<dbReference type="GO" id="GO:0016192">
    <property type="term" value="P:vesicle-mediated transport"/>
    <property type="evidence" value="ECO:0007669"/>
    <property type="project" value="InterPro"/>
</dbReference>
<dbReference type="GO" id="GO:0006914">
    <property type="term" value="P:autophagy"/>
    <property type="evidence" value="ECO:0007669"/>
    <property type="project" value="UniProtKB-UniRule"/>
</dbReference>
<dbReference type="GO" id="GO:0035658">
    <property type="term" value="C:Mon1-Ccz1 complex"/>
    <property type="evidence" value="ECO:0007669"/>
    <property type="project" value="TreeGrafter"/>
</dbReference>
<evidence type="ECO:0000256" key="2">
    <source>
        <dbReference type="ARBA" id="ARBA00018132"/>
    </source>
</evidence>